<keyword evidence="4" id="KW-1185">Reference proteome</keyword>
<dbReference type="SUPFAM" id="SSF55785">
    <property type="entry name" value="PYP-like sensor domain (PAS domain)"/>
    <property type="match status" value="2"/>
</dbReference>
<dbReference type="EMBL" id="QGMY01000019">
    <property type="protein sequence ID" value="PWR69712.1"/>
    <property type="molecule type" value="Genomic_DNA"/>
</dbReference>
<dbReference type="GeneID" id="97547193"/>
<name>A0A2V2MNP9_9EURY</name>
<dbReference type="OrthoDB" id="8127at2157"/>
<evidence type="ECO:0000259" key="2">
    <source>
        <dbReference type="SMART" id="SM00091"/>
    </source>
</evidence>
<dbReference type="AlphaFoldDB" id="A0A2V2MNP9"/>
<feature type="transmembrane region" description="Helical" evidence="1">
    <location>
        <begin position="138"/>
        <end position="162"/>
    </location>
</feature>
<gene>
    <name evidence="3" type="ORF">DK846_16970</name>
</gene>
<evidence type="ECO:0000313" key="4">
    <source>
        <dbReference type="Proteomes" id="UP000245657"/>
    </source>
</evidence>
<feature type="transmembrane region" description="Helical" evidence="1">
    <location>
        <begin position="105"/>
        <end position="126"/>
    </location>
</feature>
<dbReference type="Pfam" id="PF13426">
    <property type="entry name" value="PAS_9"/>
    <property type="match status" value="2"/>
</dbReference>
<sequence length="551" mass="62475">MTVTAFLVLFTLECSVILLYLSLQVYRRKTILGQYYFWMILFLLSIICLLLGLENIGEIYPEFGPYPVSPVLNLLTNFCGHLVTTIWFFFCLLYAGKSKYLTRPIIAFLLGYTIIGNIVFQMIRHYSYSSGIPLLDSFLWIFGMSALVKCCILYLAGIAILIQKYRNVSDQFKYQILILVGTSCLVVLLVTFFDSRLFPWFNPVGIHFGICGLIFGFGMLYFDLLTFSPVFRERFFGVVESGLVVLNNRCQIIDMNQTAEKILHTSLAEVFGKEPSEIPAFPEGFTGMLTSPDLLQSASPLSVSTDDETRWYRISVQHDHGNIGAEEVYLLMITDITHNILLEKQVSEANSRLLIEKERKRHELLYREFFNSHRDAILIIANGTISDCNPVALEFFGKKRSEITGLDPCLLSAPVQGRQSDVPDKLKYQISQAAAGTLIDFPWDFIADGVPVETEVRLSRLVYDDQVLVEMCIRDISKTSAAMGQMRLDNEVLNRIVANDVYLWNQVSQIARSENGGLGQENRHTLEEIVEMATQNMSTAPSRSGENIRKT</sequence>
<organism evidence="3 4">
    <name type="scientific">Methanospirillum lacunae</name>
    <dbReference type="NCBI Taxonomy" id="668570"/>
    <lineage>
        <taxon>Archaea</taxon>
        <taxon>Methanobacteriati</taxon>
        <taxon>Methanobacteriota</taxon>
        <taxon>Stenosarchaea group</taxon>
        <taxon>Methanomicrobia</taxon>
        <taxon>Methanomicrobiales</taxon>
        <taxon>Methanospirillaceae</taxon>
        <taxon>Methanospirillum</taxon>
    </lineage>
</organism>
<feature type="transmembrane region" description="Helical" evidence="1">
    <location>
        <begin position="6"/>
        <end position="23"/>
    </location>
</feature>
<feature type="transmembrane region" description="Helical" evidence="1">
    <location>
        <begin position="174"/>
        <end position="193"/>
    </location>
</feature>
<dbReference type="NCBIfam" id="TIGR00229">
    <property type="entry name" value="sensory_box"/>
    <property type="match status" value="1"/>
</dbReference>
<dbReference type="Gene3D" id="3.30.450.20">
    <property type="entry name" value="PAS domain"/>
    <property type="match status" value="2"/>
</dbReference>
<dbReference type="InterPro" id="IPR035965">
    <property type="entry name" value="PAS-like_dom_sf"/>
</dbReference>
<evidence type="ECO:0000313" key="3">
    <source>
        <dbReference type="EMBL" id="PWR69712.1"/>
    </source>
</evidence>
<keyword evidence="1" id="KW-1133">Transmembrane helix</keyword>
<evidence type="ECO:0000256" key="1">
    <source>
        <dbReference type="SAM" id="Phobius"/>
    </source>
</evidence>
<keyword evidence="1" id="KW-0472">Membrane</keyword>
<feature type="transmembrane region" description="Helical" evidence="1">
    <location>
        <begin position="73"/>
        <end position="93"/>
    </location>
</feature>
<keyword evidence="1" id="KW-0812">Transmembrane</keyword>
<comment type="caution">
    <text evidence="3">The sequence shown here is derived from an EMBL/GenBank/DDBJ whole genome shotgun (WGS) entry which is preliminary data.</text>
</comment>
<feature type="domain" description="PAS" evidence="2">
    <location>
        <begin position="364"/>
        <end position="431"/>
    </location>
</feature>
<dbReference type="RefSeq" id="WP_109970193.1">
    <property type="nucleotide sequence ID" value="NZ_CP176093.1"/>
</dbReference>
<dbReference type="InterPro" id="IPR000014">
    <property type="entry name" value="PAS"/>
</dbReference>
<dbReference type="Pfam" id="PF16927">
    <property type="entry name" value="HisKA_7TM"/>
    <property type="match status" value="1"/>
</dbReference>
<feature type="transmembrane region" description="Helical" evidence="1">
    <location>
        <begin position="35"/>
        <end position="53"/>
    </location>
</feature>
<dbReference type="CDD" id="cd00130">
    <property type="entry name" value="PAS"/>
    <property type="match status" value="1"/>
</dbReference>
<dbReference type="SMART" id="SM00091">
    <property type="entry name" value="PAS"/>
    <property type="match status" value="2"/>
</dbReference>
<reference evidence="3 4" key="1">
    <citation type="submission" date="2018-05" db="EMBL/GenBank/DDBJ databases">
        <title>Draft genome of Methanospirillum lacunae Ki8-1.</title>
        <authorList>
            <person name="Dueholm M.S."/>
            <person name="Nielsen P.H."/>
            <person name="Bakmann L.F."/>
            <person name="Otzen D.E."/>
        </authorList>
    </citation>
    <scope>NUCLEOTIDE SEQUENCE [LARGE SCALE GENOMIC DNA]</scope>
    <source>
        <strain evidence="3 4">Ki8-1</strain>
    </source>
</reference>
<accession>A0A2V2MNP9</accession>
<dbReference type="InterPro" id="IPR031621">
    <property type="entry name" value="HisKA_7TM"/>
</dbReference>
<protein>
    <recommendedName>
        <fullName evidence="2">PAS domain-containing protein</fullName>
    </recommendedName>
</protein>
<feature type="transmembrane region" description="Helical" evidence="1">
    <location>
        <begin position="205"/>
        <end position="225"/>
    </location>
</feature>
<dbReference type="Proteomes" id="UP000245657">
    <property type="component" value="Unassembled WGS sequence"/>
</dbReference>
<proteinExistence type="predicted"/>
<feature type="domain" description="PAS" evidence="2">
    <location>
        <begin position="233"/>
        <end position="296"/>
    </location>
</feature>